<accession>A0A9J6C3U5</accession>
<feature type="region of interest" description="Disordered" evidence="1">
    <location>
        <begin position="229"/>
        <end position="260"/>
    </location>
</feature>
<evidence type="ECO:0000313" key="3">
    <source>
        <dbReference type="Proteomes" id="UP001107558"/>
    </source>
</evidence>
<dbReference type="AlphaFoldDB" id="A0A9J6C3U5"/>
<dbReference type="EMBL" id="JADBJN010000002">
    <property type="protein sequence ID" value="KAG5676536.1"/>
    <property type="molecule type" value="Genomic_DNA"/>
</dbReference>
<organism evidence="2 3">
    <name type="scientific">Polypedilum vanderplanki</name>
    <name type="common">Sleeping chironomid midge</name>
    <dbReference type="NCBI Taxonomy" id="319348"/>
    <lineage>
        <taxon>Eukaryota</taxon>
        <taxon>Metazoa</taxon>
        <taxon>Ecdysozoa</taxon>
        <taxon>Arthropoda</taxon>
        <taxon>Hexapoda</taxon>
        <taxon>Insecta</taxon>
        <taxon>Pterygota</taxon>
        <taxon>Neoptera</taxon>
        <taxon>Endopterygota</taxon>
        <taxon>Diptera</taxon>
        <taxon>Nematocera</taxon>
        <taxon>Chironomoidea</taxon>
        <taxon>Chironomidae</taxon>
        <taxon>Chironominae</taxon>
        <taxon>Polypedilum</taxon>
        <taxon>Polypedilum</taxon>
    </lineage>
</organism>
<protein>
    <submittedName>
        <fullName evidence="2">Uncharacterized protein</fullName>
    </submittedName>
</protein>
<keyword evidence="3" id="KW-1185">Reference proteome</keyword>
<evidence type="ECO:0000256" key="1">
    <source>
        <dbReference type="SAM" id="MobiDB-lite"/>
    </source>
</evidence>
<sequence length="1013" mass="116116">MTDFWNKAEAKIKSNIPHFIRVALEKIHVSDGGTFSTLTDDEVEEVCNELTKTIKQIAAGEIDAKDNNGNDQKENVLNHCNELGGIERYTLPFGYRKKIKMLRNAFAAKRKSDVNEKPIDIENLKNWEIQLNTKVKTMIPEDKQHDVAEIKIDEDSLQAKCLFCLYKTSVIDKGILHGSNYYKHIKSHFPDLQPVNAPHTSTESSTLISQPSLPHNLVETPVLQSIEPTAKTQRTTRSKRAATTASTPPIRKSFRTSEQDSSDEEMLTPFLKICIENAKTNKYGNRNNRFASITYMLASYFYVRFGQSSYEMLANNLSFPSVKTIHSFMSKNLKTLVEGELYVEDLFNFLEQNNYPKEIALVEDGTKLTESVEYDASTNTIIGLVAPFNETTGLPIVNYFKASTAQKIITAFENYSKASYINVILAQANITGSPYFILAFYGTDNKFNSNMVSTRVKYITNILSNRGIRVICFGSGGDSRFLASQKSLMNFGIFSSFCEFPLAADLNSHNLANQDALHVCKKIQNRLFDMSQTLRIGKFHASLSHLQEVYKRYNKIEHNLILSDLDSTNKMNYQCLPKITSQNVRVLLQQIDGAEGTIAVLDIIKSIMIAFVEPQTSDECRIFHSVFSSHLIRIWRQYLFDNNLDAKTWFITSNAFESIEINLVLMMRLAKEQNLHNIFELCSQRCEALFRTIRSRTGMGSTMVNMNQKEFASRVHKLQFEEKAMSELKDIIIFPKILKREAIEKRQSQKLSILEIEKIVSQGKAKAEQRALELGMSNFNIQLSLFMKSMRGFDVGIASSLYVDEHLLEDEDNIDFFEVNNLVDRESEDDFTTFQNIEFSNQSSSTSFLDVLIDGISNNFSKQKLIKLLQNDRIKINTDIRQRFVARRTITLPKARPNENKVWYNNVISKGEYILIRDNHELLYGCVINISKYKERSKIQKVYYKDFVDISATDSNDLGILLFPVYIVQDFQKFDCPTRNNYICIKNYVCHISNDIKLEESDVKNLIVHFLNK</sequence>
<dbReference type="Proteomes" id="UP001107558">
    <property type="component" value="Chromosome 2"/>
</dbReference>
<evidence type="ECO:0000313" key="2">
    <source>
        <dbReference type="EMBL" id="KAG5676536.1"/>
    </source>
</evidence>
<name>A0A9J6C3U5_POLVA</name>
<proteinExistence type="predicted"/>
<comment type="caution">
    <text evidence="2">The sequence shown here is derived from an EMBL/GenBank/DDBJ whole genome shotgun (WGS) entry which is preliminary data.</text>
</comment>
<reference evidence="2" key="1">
    <citation type="submission" date="2021-03" db="EMBL/GenBank/DDBJ databases">
        <title>Chromosome level genome of the anhydrobiotic midge Polypedilum vanderplanki.</title>
        <authorList>
            <person name="Yoshida Y."/>
            <person name="Kikawada T."/>
            <person name="Gusev O."/>
        </authorList>
    </citation>
    <scope>NUCLEOTIDE SEQUENCE</scope>
    <source>
        <strain evidence="2">NIAS01</strain>
        <tissue evidence="2">Whole body or cell culture</tissue>
    </source>
</reference>
<dbReference type="OrthoDB" id="10055569at2759"/>
<gene>
    <name evidence="2" type="ORF">PVAND_006362</name>
</gene>